<comment type="subcellular location">
    <subcellularLocation>
        <location evidence="1">Membrane</location>
        <topology evidence="1">Multi-pass membrane protein</topology>
    </subcellularLocation>
    <subcellularLocation>
        <location evidence="2">Plastid</location>
        <location evidence="2">Chloroplast</location>
    </subcellularLocation>
</comment>
<evidence type="ECO:0000256" key="1">
    <source>
        <dbReference type="ARBA" id="ARBA00004141"/>
    </source>
</evidence>
<proteinExistence type="inferred from homology"/>
<evidence type="ECO:0000259" key="13">
    <source>
        <dbReference type="Pfam" id="PF02163"/>
    </source>
</evidence>
<dbReference type="InterPro" id="IPR044838">
    <property type="entry name" value="EGY1-like"/>
</dbReference>
<feature type="transmembrane region" description="Helical" evidence="12">
    <location>
        <begin position="112"/>
        <end position="131"/>
    </location>
</feature>
<dbReference type="GO" id="GO:0006508">
    <property type="term" value="P:proteolysis"/>
    <property type="evidence" value="ECO:0007669"/>
    <property type="project" value="UniProtKB-KW"/>
</dbReference>
<keyword evidence="5" id="KW-0934">Plastid</keyword>
<name>A0A7S2W3Z9_9STRA</name>
<dbReference type="AlphaFoldDB" id="A0A7S2W3Z9"/>
<dbReference type="PANTHER" id="PTHR31412:SF0">
    <property type="entry name" value="ZINC METALLOPROTEASE EGY1, CHLOROPLASTIC-RELATED"/>
    <property type="match status" value="1"/>
</dbReference>
<protein>
    <recommendedName>
        <fullName evidence="13">Peptidase M50 domain-containing protein</fullName>
    </recommendedName>
</protein>
<sequence length="196" mass="20700">MFDIAIAGPVFGFIASFAALIYGLTLTNSSPQEALDVFPALPEAVLSGNVLVDILCRLLCPPLTDLPQASMAFVHPYTVAGLLGLLVNSLNMLPIGTLDGGRALTAVAGRRAASIVGTLALVLLLAVSFIADLPIQMYWVFVVILFQRMLDVPALDEVTEVDGTRTAIFGVVLTLASFCMVSIPLELLSEAAQQLP</sequence>
<organism evidence="14">
    <name type="scientific">Rhizochromulina marina</name>
    <dbReference type="NCBI Taxonomy" id="1034831"/>
    <lineage>
        <taxon>Eukaryota</taxon>
        <taxon>Sar</taxon>
        <taxon>Stramenopiles</taxon>
        <taxon>Ochrophyta</taxon>
        <taxon>Dictyochophyceae</taxon>
        <taxon>Rhizochromulinales</taxon>
        <taxon>Rhizochromulina</taxon>
    </lineage>
</organism>
<dbReference type="GO" id="GO:0016020">
    <property type="term" value="C:membrane"/>
    <property type="evidence" value="ECO:0007669"/>
    <property type="project" value="UniProtKB-SubCell"/>
</dbReference>
<evidence type="ECO:0000256" key="7">
    <source>
        <dbReference type="ARBA" id="ARBA00022692"/>
    </source>
</evidence>
<evidence type="ECO:0000256" key="6">
    <source>
        <dbReference type="ARBA" id="ARBA00022670"/>
    </source>
</evidence>
<gene>
    <name evidence="14" type="ORF">RMAR1173_LOCUS3055</name>
</gene>
<evidence type="ECO:0000256" key="8">
    <source>
        <dbReference type="ARBA" id="ARBA00022801"/>
    </source>
</evidence>
<evidence type="ECO:0000256" key="11">
    <source>
        <dbReference type="ARBA" id="ARBA00023136"/>
    </source>
</evidence>
<keyword evidence="10 12" id="KW-1133">Transmembrane helix</keyword>
<dbReference type="PANTHER" id="PTHR31412">
    <property type="entry name" value="ZINC METALLOPROTEASE EGY1"/>
    <property type="match status" value="1"/>
</dbReference>
<keyword evidence="7 12" id="KW-0812">Transmembrane</keyword>
<evidence type="ECO:0000313" key="14">
    <source>
        <dbReference type="EMBL" id="CAD9666975.1"/>
    </source>
</evidence>
<evidence type="ECO:0000256" key="9">
    <source>
        <dbReference type="ARBA" id="ARBA00022946"/>
    </source>
</evidence>
<feature type="domain" description="Peptidase M50" evidence="13">
    <location>
        <begin position="2"/>
        <end position="113"/>
    </location>
</feature>
<feature type="transmembrane region" description="Helical" evidence="12">
    <location>
        <begin position="167"/>
        <end position="185"/>
    </location>
</feature>
<keyword evidence="8" id="KW-0378">Hydrolase</keyword>
<keyword evidence="11 12" id="KW-0472">Membrane</keyword>
<dbReference type="GO" id="GO:0008233">
    <property type="term" value="F:peptidase activity"/>
    <property type="evidence" value="ECO:0007669"/>
    <property type="project" value="UniProtKB-KW"/>
</dbReference>
<dbReference type="InterPro" id="IPR008915">
    <property type="entry name" value="Peptidase_M50"/>
</dbReference>
<dbReference type="EMBL" id="HBHJ01004692">
    <property type="protein sequence ID" value="CAD9666975.1"/>
    <property type="molecule type" value="Transcribed_RNA"/>
</dbReference>
<comment type="similarity">
    <text evidence="3">Belongs to the peptidase M50B family.</text>
</comment>
<accession>A0A7S2W3Z9</accession>
<keyword evidence="4" id="KW-0150">Chloroplast</keyword>
<keyword evidence="6" id="KW-0645">Protease</keyword>
<evidence type="ECO:0000256" key="3">
    <source>
        <dbReference type="ARBA" id="ARBA00007931"/>
    </source>
</evidence>
<keyword evidence="9" id="KW-0809">Transit peptide</keyword>
<dbReference type="Pfam" id="PF02163">
    <property type="entry name" value="Peptidase_M50"/>
    <property type="match status" value="1"/>
</dbReference>
<evidence type="ECO:0000256" key="4">
    <source>
        <dbReference type="ARBA" id="ARBA00022528"/>
    </source>
</evidence>
<dbReference type="GO" id="GO:0009507">
    <property type="term" value="C:chloroplast"/>
    <property type="evidence" value="ECO:0007669"/>
    <property type="project" value="UniProtKB-SubCell"/>
</dbReference>
<evidence type="ECO:0000256" key="5">
    <source>
        <dbReference type="ARBA" id="ARBA00022640"/>
    </source>
</evidence>
<reference evidence="14" key="1">
    <citation type="submission" date="2021-01" db="EMBL/GenBank/DDBJ databases">
        <authorList>
            <person name="Corre E."/>
            <person name="Pelletier E."/>
            <person name="Niang G."/>
            <person name="Scheremetjew M."/>
            <person name="Finn R."/>
            <person name="Kale V."/>
            <person name="Holt S."/>
            <person name="Cochrane G."/>
            <person name="Meng A."/>
            <person name="Brown T."/>
            <person name="Cohen L."/>
        </authorList>
    </citation>
    <scope>NUCLEOTIDE SEQUENCE</scope>
    <source>
        <strain evidence="14">CCMP1243</strain>
    </source>
</reference>
<evidence type="ECO:0000256" key="10">
    <source>
        <dbReference type="ARBA" id="ARBA00022989"/>
    </source>
</evidence>
<feature type="transmembrane region" description="Helical" evidence="12">
    <location>
        <begin position="6"/>
        <end position="25"/>
    </location>
</feature>
<evidence type="ECO:0000256" key="12">
    <source>
        <dbReference type="SAM" id="Phobius"/>
    </source>
</evidence>
<evidence type="ECO:0000256" key="2">
    <source>
        <dbReference type="ARBA" id="ARBA00004229"/>
    </source>
</evidence>